<dbReference type="SUPFAM" id="SSF55347">
    <property type="entry name" value="Glyceraldehyde-3-phosphate dehydrogenase-like, C-terminal domain"/>
    <property type="match status" value="1"/>
</dbReference>
<dbReference type="Gene3D" id="3.40.50.720">
    <property type="entry name" value="NAD(P)-binding Rossmann-like Domain"/>
    <property type="match status" value="1"/>
</dbReference>
<keyword evidence="7" id="KW-0791">Threonine biosynthesis</keyword>
<evidence type="ECO:0000259" key="13">
    <source>
        <dbReference type="Pfam" id="PF03447"/>
    </source>
</evidence>
<evidence type="ECO:0000256" key="5">
    <source>
        <dbReference type="ARBA" id="ARBA00013376"/>
    </source>
</evidence>
<dbReference type="AlphaFoldDB" id="A0A0G3ERR6"/>
<dbReference type="InterPro" id="IPR022697">
    <property type="entry name" value="HDH_short"/>
</dbReference>
<evidence type="ECO:0000259" key="12">
    <source>
        <dbReference type="Pfam" id="PF00742"/>
    </source>
</evidence>
<evidence type="ECO:0000313" key="15">
    <source>
        <dbReference type="Proteomes" id="UP000036700"/>
    </source>
</evidence>
<evidence type="ECO:0000256" key="1">
    <source>
        <dbReference type="ARBA" id="ARBA00005056"/>
    </source>
</evidence>
<dbReference type="Gene3D" id="3.30.360.10">
    <property type="entry name" value="Dihydrodipicolinate Reductase, domain 2"/>
    <property type="match status" value="1"/>
</dbReference>
<evidence type="ECO:0000313" key="14">
    <source>
        <dbReference type="EMBL" id="AKJ69660.1"/>
    </source>
</evidence>
<protein>
    <recommendedName>
        <fullName evidence="5">Homoserine dehydrogenase</fullName>
        <ecNumber evidence="4">1.1.1.3</ecNumber>
    </recommendedName>
</protein>
<dbReference type="Pfam" id="PF00742">
    <property type="entry name" value="Homoserine_dh"/>
    <property type="match status" value="1"/>
</dbReference>
<dbReference type="UniPathway" id="UPA00051">
    <property type="reaction ID" value="UER00465"/>
</dbReference>
<dbReference type="SUPFAM" id="SSF51735">
    <property type="entry name" value="NAD(P)-binding Rossmann-fold domains"/>
    <property type="match status" value="1"/>
</dbReference>
<dbReference type="InterPro" id="IPR001342">
    <property type="entry name" value="HDH_cat"/>
</dbReference>
<evidence type="ECO:0000256" key="2">
    <source>
        <dbReference type="ARBA" id="ARBA00005062"/>
    </source>
</evidence>
<feature type="domain" description="Aspartate/homoserine dehydrogenase NAD-binding" evidence="13">
    <location>
        <begin position="10"/>
        <end position="135"/>
    </location>
</feature>
<dbReference type="InterPro" id="IPR005106">
    <property type="entry name" value="Asp/hSer_DH_NAD-bd"/>
</dbReference>
<evidence type="ECO:0000256" key="3">
    <source>
        <dbReference type="ARBA" id="ARBA00006753"/>
    </source>
</evidence>
<keyword evidence="15" id="KW-1185">Reference proteome</keyword>
<dbReference type="PIRSF" id="PIRSF036497">
    <property type="entry name" value="HDH_short"/>
    <property type="match status" value="1"/>
</dbReference>
<dbReference type="GO" id="GO:0009088">
    <property type="term" value="P:threonine biosynthetic process"/>
    <property type="evidence" value="ECO:0007669"/>
    <property type="project" value="UniProtKB-UniPathway"/>
</dbReference>
<keyword evidence="6" id="KW-0028">Amino-acid biosynthesis</keyword>
<dbReference type="KEGG" id="ptx:ABW99_17025"/>
<evidence type="ECO:0000256" key="7">
    <source>
        <dbReference type="ARBA" id="ARBA00022697"/>
    </source>
</evidence>
<dbReference type="GO" id="GO:0050661">
    <property type="term" value="F:NADP binding"/>
    <property type="evidence" value="ECO:0007669"/>
    <property type="project" value="InterPro"/>
</dbReference>
<dbReference type="RefSeq" id="WP_047215571.1">
    <property type="nucleotide sequence ID" value="NZ_CP011568.3"/>
</dbReference>
<keyword evidence="11" id="KW-0521">NADP</keyword>
<dbReference type="InterPro" id="IPR036291">
    <property type="entry name" value="NAD(P)-bd_dom_sf"/>
</dbReference>
<dbReference type="OrthoDB" id="9808167at2"/>
<dbReference type="PANTHER" id="PTHR43331:SF1">
    <property type="entry name" value="HOMOSERINE DEHYDROGENASE"/>
    <property type="match status" value="1"/>
</dbReference>
<accession>A0A0G3ERR6</accession>
<feature type="active site" description="Proton donor" evidence="10">
    <location>
        <position position="217"/>
    </location>
</feature>
<comment type="pathway">
    <text evidence="1">Amino-acid biosynthesis; L-threonine biosynthesis; L-threonine from L-aspartate: step 3/5.</text>
</comment>
<keyword evidence="8" id="KW-0560">Oxidoreductase</keyword>
<comment type="pathway">
    <text evidence="2">Amino-acid biosynthesis; L-methionine biosynthesis via de novo pathway; L-homoserine from L-aspartate: step 3/3.</text>
</comment>
<dbReference type="EC" id="1.1.1.3" evidence="4"/>
<dbReference type="GO" id="GO:0009086">
    <property type="term" value="P:methionine biosynthetic process"/>
    <property type="evidence" value="ECO:0007669"/>
    <property type="project" value="UniProtKB-KW"/>
</dbReference>
<feature type="binding site" evidence="11">
    <location>
        <begin position="10"/>
        <end position="15"/>
    </location>
    <ligand>
        <name>NADP(+)</name>
        <dbReference type="ChEBI" id="CHEBI:58349"/>
    </ligand>
</feature>
<dbReference type="Proteomes" id="UP000036700">
    <property type="component" value="Chromosome"/>
</dbReference>
<dbReference type="STRING" id="445709.ABW99_17025"/>
<sequence length="338" mass="35923">MRRINVAITGFGGIGRKVAELLLDRQPHYRARYQFDVRVVGVCGSSAGLIDEAGLDKARLGNRAAYTKGLTGSAFVESVPADVLFESSPTDFRTGGAALSYISAALQRRVHVIAISKGALALAYTSLSDVAARQKVALKLSGAAGSALPTIDLLQYNLAGCKISSVAAIVTGTTNVILSEMMDKECSFGEALSEAQHLGIAESDPSLDTDGWDTACKIAIVCNAAFGTAIKVQEMPRQGISGVTLEDVRRWRAGNVMPRLVGVIESVGATYDASVRLELCDETHPFFRVHGRNKAIRVSTDLMGDFVIVGGGSNPYGTAGAALKDFEHVLRDLYRPVE</sequence>
<evidence type="ECO:0000256" key="6">
    <source>
        <dbReference type="ARBA" id="ARBA00022605"/>
    </source>
</evidence>
<reference evidence="15" key="1">
    <citation type="submission" date="2015-06" db="EMBL/GenBank/DDBJ databases">
        <authorList>
            <person name="Lim Y.L."/>
            <person name="Ee R."/>
            <person name="Yong D."/>
            <person name="How K.Y."/>
            <person name="Yin W.F."/>
            <person name="Chan K.G."/>
        </authorList>
    </citation>
    <scope>NUCLEOTIDE SEQUENCE [LARGE SCALE GENOMIC DNA]</scope>
    <source>
        <strain evidence="15">DSM 25325</strain>
    </source>
</reference>
<evidence type="ECO:0000256" key="11">
    <source>
        <dbReference type="PIRSR" id="PIRSR036497-2"/>
    </source>
</evidence>
<dbReference type="GO" id="GO:0004412">
    <property type="term" value="F:homoserine dehydrogenase activity"/>
    <property type="evidence" value="ECO:0007669"/>
    <property type="project" value="UniProtKB-EC"/>
</dbReference>
<feature type="domain" description="Homoserine dehydrogenase catalytic" evidence="12">
    <location>
        <begin position="149"/>
        <end position="325"/>
    </location>
</feature>
<organism evidence="14 15">
    <name type="scientific">Pandoraea thiooxydans</name>
    <dbReference type="NCBI Taxonomy" id="445709"/>
    <lineage>
        <taxon>Bacteria</taxon>
        <taxon>Pseudomonadati</taxon>
        <taxon>Pseudomonadota</taxon>
        <taxon>Betaproteobacteria</taxon>
        <taxon>Burkholderiales</taxon>
        <taxon>Burkholderiaceae</taxon>
        <taxon>Pandoraea</taxon>
    </lineage>
</organism>
<keyword evidence="9" id="KW-0486">Methionine biosynthesis</keyword>
<comment type="similarity">
    <text evidence="3">Belongs to the homoserine dehydrogenase family.</text>
</comment>
<dbReference type="Pfam" id="PF03447">
    <property type="entry name" value="NAD_binding_3"/>
    <property type="match status" value="1"/>
</dbReference>
<proteinExistence type="inferred from homology"/>
<name>A0A0G3ERR6_9BURK</name>
<evidence type="ECO:0000256" key="4">
    <source>
        <dbReference type="ARBA" id="ARBA00013213"/>
    </source>
</evidence>
<evidence type="ECO:0000256" key="10">
    <source>
        <dbReference type="PIRSR" id="PIRSR036497-1"/>
    </source>
</evidence>
<gene>
    <name evidence="14" type="ORF">ABW99_17025</name>
</gene>
<evidence type="ECO:0000256" key="9">
    <source>
        <dbReference type="ARBA" id="ARBA00023167"/>
    </source>
</evidence>
<dbReference type="UniPathway" id="UPA00050">
    <property type="reaction ID" value="UER00063"/>
</dbReference>
<dbReference type="EMBL" id="CP011568">
    <property type="protein sequence ID" value="AKJ69660.1"/>
    <property type="molecule type" value="Genomic_DNA"/>
</dbReference>
<dbReference type="PATRIC" id="fig|445709.3.peg.3598"/>
<dbReference type="PANTHER" id="PTHR43331">
    <property type="entry name" value="HOMOSERINE DEHYDROGENASE"/>
    <property type="match status" value="1"/>
</dbReference>
<feature type="binding site" evidence="11">
    <location>
        <position position="117"/>
    </location>
    <ligand>
        <name>NADPH</name>
        <dbReference type="ChEBI" id="CHEBI:57783"/>
    </ligand>
</feature>
<dbReference type="FunFam" id="3.30.360.10:FF:000005">
    <property type="entry name" value="Homoserine dehydrogenase"/>
    <property type="match status" value="1"/>
</dbReference>
<evidence type="ECO:0000256" key="8">
    <source>
        <dbReference type="ARBA" id="ARBA00023002"/>
    </source>
</evidence>
<feature type="binding site" evidence="11">
    <location>
        <position position="202"/>
    </location>
    <ligand>
        <name>L-homoserine</name>
        <dbReference type="ChEBI" id="CHEBI:57476"/>
    </ligand>
</feature>